<protein>
    <submittedName>
        <fullName evidence="1">Uncharacterized protein</fullName>
    </submittedName>
</protein>
<keyword evidence="2" id="KW-1185">Reference proteome</keyword>
<accession>A0A6G6SLQ3</accession>
<evidence type="ECO:0000313" key="2">
    <source>
        <dbReference type="Proteomes" id="UP000503287"/>
    </source>
</evidence>
<name>A0A6G6SLQ3_PROVU</name>
<dbReference type="AlphaFoldDB" id="A0A6G6SLQ3"/>
<organism evidence="1 2">
    <name type="scientific">Proteus vulgaris</name>
    <dbReference type="NCBI Taxonomy" id="585"/>
    <lineage>
        <taxon>Bacteria</taxon>
        <taxon>Pseudomonadati</taxon>
        <taxon>Pseudomonadota</taxon>
        <taxon>Gammaproteobacteria</taxon>
        <taxon>Enterobacterales</taxon>
        <taxon>Morganellaceae</taxon>
        <taxon>Proteus</taxon>
    </lineage>
</organism>
<dbReference type="Proteomes" id="UP000503287">
    <property type="component" value="Chromosome"/>
</dbReference>
<evidence type="ECO:0000313" key="1">
    <source>
        <dbReference type="EMBL" id="QIF95337.1"/>
    </source>
</evidence>
<proteinExistence type="predicted"/>
<dbReference type="RefSeq" id="WP_072070016.1">
    <property type="nucleotide sequence ID" value="NZ_CP047344.1"/>
</dbReference>
<sequence length="150" mass="18434">MAGFKVRELNAIYEEVDSYKLFTIYKDDVDFKKYFFNKIRDASSQLCLYHESLENPKRLFFRMYKYFFPSKYLEKQKKSNNAFNKLNMLYENLFLLLQSKDFKNNLVPKWACKLVAKTINESLPMNDIFWRFSKERTEWNKIYKEFILEK</sequence>
<reference evidence="1 2" key="1">
    <citation type="submission" date="2020-01" db="EMBL/GenBank/DDBJ databases">
        <title>The genomic epidemiology of tigecycline resistance gene tet(X) variants in a swine farm in China.</title>
        <authorList>
            <person name="Peng K."/>
            <person name="Li R."/>
        </authorList>
    </citation>
    <scope>NUCLEOTIDE SEQUENCE [LARGE SCALE GENOMIC DNA]</scope>
    <source>
        <strain evidence="1 2">ZN3</strain>
    </source>
</reference>
<gene>
    <name evidence="1" type="ORF">GTH24_16170</name>
</gene>
<dbReference type="EMBL" id="CP047344">
    <property type="protein sequence ID" value="QIF95337.1"/>
    <property type="molecule type" value="Genomic_DNA"/>
</dbReference>